<evidence type="ECO:0000313" key="4">
    <source>
        <dbReference type="Proteomes" id="UP000248688"/>
    </source>
</evidence>
<feature type="domain" description="Putative collagen-binding" evidence="1">
    <location>
        <begin position="529"/>
        <end position="598"/>
    </location>
</feature>
<dbReference type="KEGG" id="est:DN752_05050"/>
<evidence type="ECO:0000259" key="1">
    <source>
        <dbReference type="Pfam" id="PF12904"/>
    </source>
</evidence>
<accession>A0A2Z4IFT3</accession>
<reference evidence="3 4" key="1">
    <citation type="submission" date="2018-06" db="EMBL/GenBank/DDBJ databases">
        <title>Echinicola strongylocentroti sp. nov., isolated from a sea urchin Strongylocentrotus intermedius.</title>
        <authorList>
            <person name="Bae S.S."/>
        </authorList>
    </citation>
    <scope>NUCLEOTIDE SEQUENCE [LARGE SCALE GENOMIC DNA]</scope>
    <source>
        <strain evidence="3 4">MEBiC08714</strain>
    </source>
</reference>
<dbReference type="OrthoDB" id="266054at2"/>
<sequence>MIHYKNALVGFLLLLAVHTVHGQRLHGELQKWHKVTLDVEGPQAGEMDEDNPFLQYKFDVEFRHEASGKRYLVPGYFAADGQAGESGATEGNVWRAHFAPDETGEWNYEVLFFEGKWAALRDTSKLSPVSSINGLKGEFIIAPSDKEGRDFRSKGRLDYVGERYLQFKGTGEYFLKFGSDAPENLLAFADFDGDFAEDGHKDDLVKTYQAHVGDWKSGDPTWKNGKGKGLIGAVNYLHGKGANAFSFLTMNVSGDDQNVFPFVDYDTWDRYDVSKLDQWEMVFEHADKLGMFLHFKTLEVENQGLLDNGGIGMFTKLYYRELIARFGHHLALNWNLCEEQGDWVKTPRTFPLEPRDWLMLADYVRTVDPYDHHIVIHNGKWFDPLYGDTPLTGASLQTNRKDFANVHKNVLKILNDSKEAGKQWAVACDEPGDAQHSLLPDEEAPLHDDARQNGLWGAMMAGAWGTEWYFGYKHAHSDLTCQDFRSRDKFWDQGRICLDFFTGQNIPYWKMENRDEWLVKGEGYVLSDGKDQVVVYLKAAQAAEIDLGSLDGRFDVKWYDPRSGGPLQEGKTLTVSGGQNVELGDAPMSAEKDWAIWLQRTEN</sequence>
<dbReference type="InterPro" id="IPR024749">
    <property type="entry name" value="Collagen-bd_put"/>
</dbReference>
<dbReference type="EMBL" id="CP030041">
    <property type="protein sequence ID" value="AWW29547.1"/>
    <property type="molecule type" value="Genomic_DNA"/>
</dbReference>
<dbReference type="RefSeq" id="WP_112782947.1">
    <property type="nucleotide sequence ID" value="NZ_CP030041.1"/>
</dbReference>
<proteinExistence type="predicted"/>
<dbReference type="Gene3D" id="3.20.20.80">
    <property type="entry name" value="Glycosidases"/>
    <property type="match status" value="1"/>
</dbReference>
<evidence type="ECO:0000313" key="3">
    <source>
        <dbReference type="EMBL" id="AWW29547.1"/>
    </source>
</evidence>
<dbReference type="Pfam" id="PF16586">
    <property type="entry name" value="DUF5060"/>
    <property type="match status" value="1"/>
</dbReference>
<dbReference type="InterPro" id="IPR032260">
    <property type="entry name" value="DUF5060"/>
</dbReference>
<name>A0A2Z4IFT3_9BACT</name>
<keyword evidence="4" id="KW-1185">Reference proteome</keyword>
<organism evidence="3 4">
    <name type="scientific">Echinicola strongylocentroti</name>
    <dbReference type="NCBI Taxonomy" id="1795355"/>
    <lineage>
        <taxon>Bacteria</taxon>
        <taxon>Pseudomonadati</taxon>
        <taxon>Bacteroidota</taxon>
        <taxon>Cytophagia</taxon>
        <taxon>Cytophagales</taxon>
        <taxon>Cyclobacteriaceae</taxon>
        <taxon>Echinicola</taxon>
    </lineage>
</organism>
<protein>
    <submittedName>
        <fullName evidence="3">DUF5060 domain-containing protein</fullName>
    </submittedName>
</protein>
<feature type="domain" description="DUF5060" evidence="2">
    <location>
        <begin position="29"/>
        <end position="111"/>
    </location>
</feature>
<dbReference type="Proteomes" id="UP000248688">
    <property type="component" value="Chromosome"/>
</dbReference>
<dbReference type="Gene3D" id="2.60.40.10">
    <property type="entry name" value="Immunoglobulins"/>
    <property type="match status" value="1"/>
</dbReference>
<dbReference type="InterPro" id="IPR013783">
    <property type="entry name" value="Ig-like_fold"/>
</dbReference>
<dbReference type="Pfam" id="PF12904">
    <property type="entry name" value="Collagen_bind_2"/>
    <property type="match status" value="1"/>
</dbReference>
<evidence type="ECO:0000259" key="2">
    <source>
        <dbReference type="Pfam" id="PF16586"/>
    </source>
</evidence>
<gene>
    <name evidence="3" type="ORF">DN752_05050</name>
</gene>
<dbReference type="AlphaFoldDB" id="A0A2Z4IFT3"/>